<comment type="caution">
    <text evidence="1">The sequence shown here is derived from an EMBL/GenBank/DDBJ whole genome shotgun (WGS) entry which is preliminary data.</text>
</comment>
<dbReference type="HOGENOM" id="CLU_1023562_0_0_1"/>
<dbReference type="AlphaFoldDB" id="A0A060S944"/>
<evidence type="ECO:0000313" key="2">
    <source>
        <dbReference type="Proteomes" id="UP000029665"/>
    </source>
</evidence>
<sequence length="272" mass="28998">MTTKLRRVRFAQSSLRLGLDSTDPEGLTGTAQPKETMLTTMGQSPDVQAPGGGFAPRATPPTPFIGPAPLPAVLGGPQEGCGAPVHYNSTSQSITVGLTQLPPAHESGALGLVFESAAPGGLPDLDPLLQSFHLDFDVKTCSFRLPALLAPAFSGPVAVEKCTLYFSEGTPCKIEPVTISPLCVIDVLEEIGIALRRELSPAVLQEHPAVYKEAVRAKDARGDNCFRTFDAWPGTALYFHGLRPVPDRGGFEVILKDHSPRPHQVRTSWSAL</sequence>
<organism evidence="1 2">
    <name type="scientific">Pycnoporus cinnabarinus</name>
    <name type="common">Cinnabar-red polypore</name>
    <name type="synonym">Trametes cinnabarina</name>
    <dbReference type="NCBI Taxonomy" id="5643"/>
    <lineage>
        <taxon>Eukaryota</taxon>
        <taxon>Fungi</taxon>
        <taxon>Dikarya</taxon>
        <taxon>Basidiomycota</taxon>
        <taxon>Agaricomycotina</taxon>
        <taxon>Agaricomycetes</taxon>
        <taxon>Polyporales</taxon>
        <taxon>Polyporaceae</taxon>
        <taxon>Trametes</taxon>
    </lineage>
</organism>
<dbReference type="EMBL" id="CCBP010000097">
    <property type="protein sequence ID" value="CDO71032.1"/>
    <property type="molecule type" value="Genomic_DNA"/>
</dbReference>
<keyword evidence="2" id="KW-1185">Reference proteome</keyword>
<accession>A0A060S944</accession>
<dbReference type="OrthoDB" id="10436655at2759"/>
<dbReference type="Proteomes" id="UP000029665">
    <property type="component" value="Unassembled WGS sequence"/>
</dbReference>
<name>A0A060S944_PYCCI</name>
<proteinExistence type="predicted"/>
<protein>
    <submittedName>
        <fullName evidence="1">Uncharacterized protein</fullName>
    </submittedName>
</protein>
<gene>
    <name evidence="1" type="ORF">BN946_scf184844.g36</name>
</gene>
<reference evidence="1" key="1">
    <citation type="submission" date="2014-01" db="EMBL/GenBank/DDBJ databases">
        <title>The genome of the white-rot fungus Pycnoporus cinnabarinus: a basidiomycete model with a versatile arsenal for lignocellulosic biomass breakdown.</title>
        <authorList>
            <person name="Levasseur A."/>
            <person name="Lomascolo A."/>
            <person name="Ruiz-Duenas F.J."/>
            <person name="Uzan E."/>
            <person name="Piumi F."/>
            <person name="Kues U."/>
            <person name="Ram A.F.J."/>
            <person name="Murat C."/>
            <person name="Haon M."/>
            <person name="Benoit I."/>
            <person name="Arfi Y."/>
            <person name="Chevret D."/>
            <person name="Drula E."/>
            <person name="Kwon M.J."/>
            <person name="Gouret P."/>
            <person name="Lesage-Meessen L."/>
            <person name="Lombard V."/>
            <person name="Mariette J."/>
            <person name="Noirot C."/>
            <person name="Park J."/>
            <person name="Patyshakuliyeva A."/>
            <person name="Wieneger R.A.B."/>
            <person name="Wosten H.A.B."/>
            <person name="Martin F."/>
            <person name="Coutinho P.M."/>
            <person name="de Vries R."/>
            <person name="Martinez A.T."/>
            <person name="Klopp C."/>
            <person name="Pontarotti P."/>
            <person name="Henrissat B."/>
            <person name="Record E."/>
        </authorList>
    </citation>
    <scope>NUCLEOTIDE SEQUENCE [LARGE SCALE GENOMIC DNA]</scope>
    <source>
        <strain evidence="1">BRFM137</strain>
    </source>
</reference>
<evidence type="ECO:0000313" key="1">
    <source>
        <dbReference type="EMBL" id="CDO71032.1"/>
    </source>
</evidence>